<sequence length="66" mass="7497">MSISFAILIYCFHFVLAVTSVAKLMVCNVHDLISALSIHRSQAENDNIVQKLTLPRVICILCRYLF</sequence>
<comment type="caution">
    <text evidence="2">The sequence shown here is derived from an EMBL/GenBank/DDBJ whole genome shotgun (WGS) entry which is preliminary data.</text>
</comment>
<keyword evidence="1" id="KW-0732">Signal</keyword>
<feature type="signal peptide" evidence="1">
    <location>
        <begin position="1"/>
        <end position="17"/>
    </location>
</feature>
<gene>
    <name evidence="2" type="ORF">Sjap_008563</name>
</gene>
<dbReference type="EMBL" id="JBBNAE010000003">
    <property type="protein sequence ID" value="KAK9137969.1"/>
    <property type="molecule type" value="Genomic_DNA"/>
</dbReference>
<protein>
    <recommendedName>
        <fullName evidence="4">Secreted protein</fullName>
    </recommendedName>
</protein>
<reference evidence="2 3" key="1">
    <citation type="submission" date="2024-01" db="EMBL/GenBank/DDBJ databases">
        <title>Genome assemblies of Stephania.</title>
        <authorList>
            <person name="Yang L."/>
        </authorList>
    </citation>
    <scope>NUCLEOTIDE SEQUENCE [LARGE SCALE GENOMIC DNA]</scope>
    <source>
        <strain evidence="2">QJT</strain>
        <tissue evidence="2">Leaf</tissue>
    </source>
</reference>
<organism evidence="2 3">
    <name type="scientific">Stephania japonica</name>
    <dbReference type="NCBI Taxonomy" id="461633"/>
    <lineage>
        <taxon>Eukaryota</taxon>
        <taxon>Viridiplantae</taxon>
        <taxon>Streptophyta</taxon>
        <taxon>Embryophyta</taxon>
        <taxon>Tracheophyta</taxon>
        <taxon>Spermatophyta</taxon>
        <taxon>Magnoliopsida</taxon>
        <taxon>Ranunculales</taxon>
        <taxon>Menispermaceae</taxon>
        <taxon>Menispermoideae</taxon>
        <taxon>Cissampelideae</taxon>
        <taxon>Stephania</taxon>
    </lineage>
</organism>
<evidence type="ECO:0000256" key="1">
    <source>
        <dbReference type="SAM" id="SignalP"/>
    </source>
</evidence>
<dbReference type="Proteomes" id="UP001417504">
    <property type="component" value="Unassembled WGS sequence"/>
</dbReference>
<accession>A0AAP0JQ82</accession>
<evidence type="ECO:0000313" key="3">
    <source>
        <dbReference type="Proteomes" id="UP001417504"/>
    </source>
</evidence>
<evidence type="ECO:0008006" key="4">
    <source>
        <dbReference type="Google" id="ProtNLM"/>
    </source>
</evidence>
<dbReference type="AlphaFoldDB" id="A0AAP0JQ82"/>
<proteinExistence type="predicted"/>
<feature type="chain" id="PRO_5042966130" description="Secreted protein" evidence="1">
    <location>
        <begin position="18"/>
        <end position="66"/>
    </location>
</feature>
<evidence type="ECO:0000313" key="2">
    <source>
        <dbReference type="EMBL" id="KAK9137969.1"/>
    </source>
</evidence>
<name>A0AAP0JQ82_9MAGN</name>
<keyword evidence="3" id="KW-1185">Reference proteome</keyword>